<keyword evidence="2" id="KW-0326">Glycosidase</keyword>
<dbReference type="PATRIC" id="fig|216942.3.peg.437"/>
<reference evidence="2 3" key="1">
    <citation type="journal article" date="2015" name="Genome Announc.">
        <title>Complete Genome Sequence of Spiroplasma litorale TN-1T (DSM 21781), a Bacterium Isolated from a Green-Eyed Horsefly (Tabanus nigrovittatus).</title>
        <authorList>
            <person name="Lo W.S."/>
            <person name="Lai Y.C."/>
            <person name="Lien Y.W."/>
            <person name="Wang T.H."/>
            <person name="Kuo C.H."/>
        </authorList>
    </citation>
    <scope>NUCLEOTIDE SEQUENCE [LARGE SCALE GENOMIC DNA]</scope>
    <source>
        <strain evidence="2 3">TN-1</strain>
    </source>
</reference>
<evidence type="ECO:0000313" key="3">
    <source>
        <dbReference type="Proteomes" id="UP000067476"/>
    </source>
</evidence>
<feature type="binding site" evidence="1">
    <location>
        <position position="25"/>
    </location>
    <ligand>
        <name>Zn(2+)</name>
        <dbReference type="ChEBI" id="CHEBI:29105"/>
    </ligand>
</feature>
<dbReference type="InterPro" id="IPR005019">
    <property type="entry name" value="Adenine_glyco"/>
</dbReference>
<dbReference type="GO" id="GO:0008725">
    <property type="term" value="F:DNA-3-methyladenine glycosylase activity"/>
    <property type="evidence" value="ECO:0007669"/>
    <property type="project" value="InterPro"/>
</dbReference>
<keyword evidence="1" id="KW-0479">Metal-binding</keyword>
<dbReference type="KEGG" id="sll:SLITO_v1c04340"/>
<evidence type="ECO:0000256" key="1">
    <source>
        <dbReference type="PIRSR" id="PIRSR605019-1"/>
    </source>
</evidence>
<dbReference type="Proteomes" id="UP000067476">
    <property type="component" value="Chromosome"/>
</dbReference>
<feature type="binding site" evidence="1">
    <location>
        <position position="187"/>
    </location>
    <ligand>
        <name>Zn(2+)</name>
        <dbReference type="ChEBI" id="CHEBI:29105"/>
    </ligand>
</feature>
<gene>
    <name evidence="2" type="primary">tag</name>
    <name evidence="2" type="ORF">SLITO_v1c04340</name>
</gene>
<protein>
    <submittedName>
        <fullName evidence="2">DNA-3-methyladenine glycosidase I</fullName>
    </submittedName>
</protein>
<dbReference type="InterPro" id="IPR052891">
    <property type="entry name" value="DNA-3mA_glycosylase"/>
</dbReference>
<name>A0A0K1W1V5_9MOLU</name>
<dbReference type="SUPFAM" id="SSF48150">
    <property type="entry name" value="DNA-glycosylase"/>
    <property type="match status" value="1"/>
</dbReference>
<dbReference type="EMBL" id="CP012357">
    <property type="protein sequence ID" value="AKX34087.1"/>
    <property type="molecule type" value="Genomic_DNA"/>
</dbReference>
<dbReference type="STRING" id="216942.SLITO_v1c04340"/>
<evidence type="ECO:0000313" key="2">
    <source>
        <dbReference type="EMBL" id="AKX34087.1"/>
    </source>
</evidence>
<proteinExistence type="predicted"/>
<dbReference type="PANTHER" id="PTHR30037">
    <property type="entry name" value="DNA-3-METHYLADENINE GLYCOSYLASE 1"/>
    <property type="match status" value="1"/>
</dbReference>
<accession>A0A0K1W1V5</accession>
<dbReference type="GO" id="GO:0006284">
    <property type="term" value="P:base-excision repair"/>
    <property type="evidence" value="ECO:0007669"/>
    <property type="project" value="InterPro"/>
</dbReference>
<organism evidence="2 3">
    <name type="scientific">Spiroplasma litorale</name>
    <dbReference type="NCBI Taxonomy" id="216942"/>
    <lineage>
        <taxon>Bacteria</taxon>
        <taxon>Bacillati</taxon>
        <taxon>Mycoplasmatota</taxon>
        <taxon>Mollicutes</taxon>
        <taxon>Entomoplasmatales</taxon>
        <taxon>Spiroplasmataceae</taxon>
        <taxon>Spiroplasma</taxon>
    </lineage>
</organism>
<dbReference type="GO" id="GO:0046872">
    <property type="term" value="F:metal ion binding"/>
    <property type="evidence" value="ECO:0007669"/>
    <property type="project" value="UniProtKB-KW"/>
</dbReference>
<dbReference type="AlphaFoldDB" id="A0A0K1W1V5"/>
<dbReference type="Pfam" id="PF03352">
    <property type="entry name" value="Adenine_glyco"/>
    <property type="match status" value="1"/>
</dbReference>
<feature type="binding site" evidence="1">
    <location>
        <position position="183"/>
    </location>
    <ligand>
        <name>Zn(2+)</name>
        <dbReference type="ChEBI" id="CHEBI:29105"/>
    </ligand>
</feature>
<feature type="binding site" evidence="1">
    <location>
        <position position="12"/>
    </location>
    <ligand>
        <name>Zn(2+)</name>
        <dbReference type="ChEBI" id="CHEBI:29105"/>
    </ligand>
</feature>
<dbReference type="InterPro" id="IPR011257">
    <property type="entry name" value="DNA_glycosylase"/>
</dbReference>
<dbReference type="PANTHER" id="PTHR30037:SF4">
    <property type="entry name" value="DNA-3-METHYLADENINE GLYCOSYLASE I"/>
    <property type="match status" value="1"/>
</dbReference>
<keyword evidence="2" id="KW-0378">Hydrolase</keyword>
<keyword evidence="1" id="KW-0862">Zinc</keyword>
<dbReference type="Gene3D" id="1.10.340.30">
    <property type="entry name" value="Hypothetical protein, domain 2"/>
    <property type="match status" value="1"/>
</dbReference>
<keyword evidence="3" id="KW-1185">Reference proteome</keyword>
<sequence>MSQEKRVKMKRCLWANKNEELKRYHDLEWGVKTFNDLNLFEKLTLEIMQSGLSWNIILNKRNYMMKVFDGFNFEKISMYNNDKLMQFLNDKNLIKNKLKLTAMVNNAKKFILIRNKFGSFSEYIWSFVNKKQIINNYNNQDEVPSKTTLSEYITKNLKQQGFKFIGPIIIYSFLQSAGLINDHINSCFKK</sequence>